<dbReference type="Proteomes" id="UP000499080">
    <property type="component" value="Unassembled WGS sequence"/>
</dbReference>
<accession>A0A4Y2B2D1</accession>
<keyword evidence="2" id="KW-1185">Reference proteome</keyword>
<evidence type="ECO:0000313" key="2">
    <source>
        <dbReference type="Proteomes" id="UP000499080"/>
    </source>
</evidence>
<reference evidence="1 2" key="1">
    <citation type="journal article" date="2019" name="Sci. Rep.">
        <title>Orb-weaving spider Araneus ventricosus genome elucidates the spidroin gene catalogue.</title>
        <authorList>
            <person name="Kono N."/>
            <person name="Nakamura H."/>
            <person name="Ohtoshi R."/>
            <person name="Moran D.A.P."/>
            <person name="Shinohara A."/>
            <person name="Yoshida Y."/>
            <person name="Fujiwara M."/>
            <person name="Mori M."/>
            <person name="Tomita M."/>
            <person name="Arakawa K."/>
        </authorList>
    </citation>
    <scope>NUCLEOTIDE SEQUENCE [LARGE SCALE GENOMIC DNA]</scope>
</reference>
<protein>
    <submittedName>
        <fullName evidence="1">Uncharacterized protein</fullName>
    </submittedName>
</protein>
<proteinExistence type="predicted"/>
<sequence length="154" mass="17332">MSLIPTALLGMRTRIEATITPITRDMLVNGWEELSCRLHVCRVTNGGHLLVILFKLLVDFIYKGLSSKSNVIKNAQVHRILKLTLNPELAPSDDERRRRDVSGCFNNLVAIQYADGVGKQVERHDKCFSLSGDYVEKISKISKYVVKKGFLSLS</sequence>
<organism evidence="1 2">
    <name type="scientific">Araneus ventricosus</name>
    <name type="common">Orbweaver spider</name>
    <name type="synonym">Epeira ventricosa</name>
    <dbReference type="NCBI Taxonomy" id="182803"/>
    <lineage>
        <taxon>Eukaryota</taxon>
        <taxon>Metazoa</taxon>
        <taxon>Ecdysozoa</taxon>
        <taxon>Arthropoda</taxon>
        <taxon>Chelicerata</taxon>
        <taxon>Arachnida</taxon>
        <taxon>Araneae</taxon>
        <taxon>Araneomorphae</taxon>
        <taxon>Entelegynae</taxon>
        <taxon>Araneoidea</taxon>
        <taxon>Araneidae</taxon>
        <taxon>Araneus</taxon>
    </lineage>
</organism>
<evidence type="ECO:0000313" key="1">
    <source>
        <dbReference type="EMBL" id="GBL85997.1"/>
    </source>
</evidence>
<dbReference type="AlphaFoldDB" id="A0A4Y2B2D1"/>
<dbReference type="EMBL" id="BGPR01000046">
    <property type="protein sequence ID" value="GBL85997.1"/>
    <property type="molecule type" value="Genomic_DNA"/>
</dbReference>
<gene>
    <name evidence="1" type="ORF">AVEN_89059_1</name>
</gene>
<comment type="caution">
    <text evidence="1">The sequence shown here is derived from an EMBL/GenBank/DDBJ whole genome shotgun (WGS) entry which is preliminary data.</text>
</comment>
<name>A0A4Y2B2D1_ARAVE</name>